<dbReference type="Proteomes" id="UP000305888">
    <property type="component" value="Chromosome"/>
</dbReference>
<evidence type="ECO:0000313" key="2">
    <source>
        <dbReference type="Proteomes" id="UP000305888"/>
    </source>
</evidence>
<dbReference type="OrthoDB" id="570524at2"/>
<proteinExistence type="predicted"/>
<gene>
    <name evidence="1" type="ORF">FDP22_06320</name>
</gene>
<organism evidence="1 2">
    <name type="scientific">Paroceanicella profunda</name>
    <dbReference type="NCBI Taxonomy" id="2579971"/>
    <lineage>
        <taxon>Bacteria</taxon>
        <taxon>Pseudomonadati</taxon>
        <taxon>Pseudomonadota</taxon>
        <taxon>Alphaproteobacteria</taxon>
        <taxon>Rhodobacterales</taxon>
        <taxon>Paracoccaceae</taxon>
        <taxon>Paroceanicella</taxon>
    </lineage>
</organism>
<dbReference type="PANTHER" id="PTHR30024">
    <property type="entry name" value="ALIPHATIC SULFONATES-BINDING PROTEIN-RELATED"/>
    <property type="match status" value="1"/>
</dbReference>
<dbReference type="RefSeq" id="WP_138577797.1">
    <property type="nucleotide sequence ID" value="NZ_CP040818.1"/>
</dbReference>
<dbReference type="AlphaFoldDB" id="A0A5B8FGN0"/>
<dbReference type="KEGG" id="ppru:FDP22_06320"/>
<dbReference type="SUPFAM" id="SSF53850">
    <property type="entry name" value="Periplasmic binding protein-like II"/>
    <property type="match status" value="1"/>
</dbReference>
<accession>A0A5B8FGN0</accession>
<dbReference type="EMBL" id="CP040818">
    <property type="protein sequence ID" value="QDL91431.1"/>
    <property type="molecule type" value="Genomic_DNA"/>
</dbReference>
<keyword evidence="2" id="KW-1185">Reference proteome</keyword>
<sequence>MSLAQVECGFVALTDSALLVAALEMGFAAEEGVDLVLRREASWSSIRDKVSLGVYPMAHMLAPLPLAMSLGLGPVPAEIVAPFVLGLDGNTLTAARPLAAELRDLGAAFGDADATARALVRRARRDRLRVGVPYPHSMHRELVRLLMERGGGDADRDFDMVVAPPSLLSEVLMAGEVDMVMVGEPWGSVAVERGAAEMLLTGASIRRHTREKVLGVRRDWAEENAAILAQLMRALARAGAWAGKADSLQVLAEILCLPTYLDCPSPLIEQALRGAFVIDGHGHVGQDPCALLLDGGALCIPDSAEGLWLADRVSAPWGIAPADLRRAATTCFADTAARTALAPLGITPG</sequence>
<name>A0A5B8FGN0_9RHOB</name>
<evidence type="ECO:0000313" key="1">
    <source>
        <dbReference type="EMBL" id="QDL91431.1"/>
    </source>
</evidence>
<dbReference type="Pfam" id="PF13379">
    <property type="entry name" value="NMT1_2"/>
    <property type="match status" value="1"/>
</dbReference>
<protein>
    <submittedName>
        <fullName evidence="1">ABC transporter substrate-binding protein</fullName>
    </submittedName>
</protein>
<dbReference type="PANTHER" id="PTHR30024:SF43">
    <property type="entry name" value="BLL4572 PROTEIN"/>
    <property type="match status" value="1"/>
</dbReference>
<dbReference type="Gene3D" id="3.40.190.10">
    <property type="entry name" value="Periplasmic binding protein-like II"/>
    <property type="match status" value="2"/>
</dbReference>
<reference evidence="1 2" key="1">
    <citation type="submission" date="2019-06" db="EMBL/GenBank/DDBJ databases">
        <title>Genome sequence of Rhodobacteraceae bacterium D4M1.</title>
        <authorList>
            <person name="Cao J."/>
        </authorList>
    </citation>
    <scope>NUCLEOTIDE SEQUENCE [LARGE SCALE GENOMIC DNA]</scope>
    <source>
        <strain evidence="1 2">D4M1</strain>
    </source>
</reference>